<protein>
    <submittedName>
        <fullName evidence="2">Uncharacterized protein</fullName>
    </submittedName>
</protein>
<comment type="caution">
    <text evidence="2">The sequence shown here is derived from an EMBL/GenBank/DDBJ whole genome shotgun (WGS) entry which is preliminary data.</text>
</comment>
<evidence type="ECO:0000313" key="3">
    <source>
        <dbReference type="Proteomes" id="UP000239273"/>
    </source>
</evidence>
<evidence type="ECO:0000313" key="1">
    <source>
        <dbReference type="EMBL" id="GLR77193.1"/>
    </source>
</evidence>
<proteinExistence type="predicted"/>
<organism evidence="2 3">
    <name type="scientific">Aliivibrio sifiae</name>
    <dbReference type="NCBI Taxonomy" id="566293"/>
    <lineage>
        <taxon>Bacteria</taxon>
        <taxon>Pseudomonadati</taxon>
        <taxon>Pseudomonadota</taxon>
        <taxon>Gammaproteobacteria</taxon>
        <taxon>Vibrionales</taxon>
        <taxon>Vibrionaceae</taxon>
        <taxon>Aliivibrio</taxon>
    </lineage>
</organism>
<evidence type="ECO:0000313" key="2">
    <source>
        <dbReference type="EMBL" id="PQJ87476.1"/>
    </source>
</evidence>
<reference evidence="4" key="3">
    <citation type="journal article" date="2019" name="Int. J. Syst. Evol. Microbiol.">
        <title>The Global Catalogue of Microorganisms (GCM) 10K type strain sequencing project: providing services to taxonomists for standard genome sequencing and annotation.</title>
        <authorList>
            <consortium name="The Broad Institute Genomics Platform"/>
            <consortium name="The Broad Institute Genome Sequencing Center for Infectious Disease"/>
            <person name="Wu L."/>
            <person name="Ma J."/>
        </authorList>
    </citation>
    <scope>NUCLEOTIDE SEQUENCE [LARGE SCALE GENOMIC DNA]</scope>
    <source>
        <strain evidence="4">NBRC 105001</strain>
    </source>
</reference>
<reference evidence="2 3" key="2">
    <citation type="submission" date="2016-12" db="EMBL/GenBank/DDBJ databases">
        <title>Diversity of luminous bacteria.</title>
        <authorList>
            <person name="Yoshizawa S."/>
            <person name="Kogure K."/>
        </authorList>
    </citation>
    <scope>NUCLEOTIDE SEQUENCE [LARGE SCALE GENOMIC DNA]</scope>
    <source>
        <strain evidence="2 3">NBRC 105001</strain>
    </source>
</reference>
<keyword evidence="4" id="KW-1185">Reference proteome</keyword>
<dbReference type="EMBL" id="BSOU01000027">
    <property type="protein sequence ID" value="GLR77193.1"/>
    <property type="molecule type" value="Genomic_DNA"/>
</dbReference>
<reference evidence="1" key="4">
    <citation type="submission" date="2023-01" db="EMBL/GenBank/DDBJ databases">
        <title>Draft genome sequence of Aliivibrio sifiae strain NBRC 105001.</title>
        <authorList>
            <person name="Sun Q."/>
            <person name="Mori K."/>
        </authorList>
    </citation>
    <scope>NUCLEOTIDE SEQUENCE</scope>
    <source>
        <strain evidence="1">NBRC 105001</strain>
    </source>
</reference>
<accession>A0A2S7X8K9</accession>
<evidence type="ECO:0000313" key="4">
    <source>
        <dbReference type="Proteomes" id="UP001156660"/>
    </source>
</evidence>
<reference evidence="1" key="1">
    <citation type="journal article" date="2014" name="Int. J. Syst. Evol. Microbiol.">
        <title>Complete genome of a new Firmicutes species belonging to the dominant human colonic microbiota ('Ruminococcus bicirculans') reveals two chromosomes and a selective capacity to utilize plant glucans.</title>
        <authorList>
            <consortium name="NISC Comparative Sequencing Program"/>
            <person name="Wegmann U."/>
            <person name="Louis P."/>
            <person name="Goesmann A."/>
            <person name="Henrissat B."/>
            <person name="Duncan S.H."/>
            <person name="Flint H.J."/>
        </authorList>
    </citation>
    <scope>NUCLEOTIDE SEQUENCE</scope>
    <source>
        <strain evidence="1">NBRC 105001</strain>
    </source>
</reference>
<sequence>MEKIVQLEFSDEDLDKFERISGIKWKIKGAYSRLFLADLMAFYELHFIGSDEIFMTLNDYEKGKNFAGTKPPTIFRKSPLKGLHHIHFYSPRYIKNNVDIALGKNGLKNIISDVLDTNESMSIDEQAKLISKRAVTDTLNDRRIKGKMTGEWVIFTKYEGKNYYLCLARHNDDDHVIRERIEKHCLLMFPFLKDILVPL</sequence>
<dbReference type="Proteomes" id="UP001156660">
    <property type="component" value="Unassembled WGS sequence"/>
</dbReference>
<dbReference type="EMBL" id="MSCP01000002">
    <property type="protein sequence ID" value="PQJ87476.1"/>
    <property type="molecule type" value="Genomic_DNA"/>
</dbReference>
<name>A0A2S7X8K9_9GAMM</name>
<dbReference type="AlphaFoldDB" id="A0A2S7X8K9"/>
<dbReference type="Proteomes" id="UP000239273">
    <property type="component" value="Unassembled WGS sequence"/>
</dbReference>
<gene>
    <name evidence="2" type="ORF">BTO23_15315</name>
    <name evidence="1" type="ORF">GCM10007855_40680</name>
</gene>
<dbReference type="OrthoDB" id="8778623at2"/>
<dbReference type="RefSeq" id="WP_105063947.1">
    <property type="nucleotide sequence ID" value="NZ_BSOU01000027.1"/>
</dbReference>